<organism evidence="1 2">
    <name type="scientific">Nonomuraea roseoviolacea subsp. carminata</name>
    <dbReference type="NCBI Taxonomy" id="160689"/>
    <lineage>
        <taxon>Bacteria</taxon>
        <taxon>Bacillati</taxon>
        <taxon>Actinomycetota</taxon>
        <taxon>Actinomycetes</taxon>
        <taxon>Streptosporangiales</taxon>
        <taxon>Streptosporangiaceae</taxon>
        <taxon>Nonomuraea</taxon>
    </lineage>
</organism>
<dbReference type="RefSeq" id="WP_253780390.1">
    <property type="nucleotide sequence ID" value="NZ_BAAAVE010000033.1"/>
</dbReference>
<name>A0ABT1KFA6_9ACTN</name>
<accession>A0ABT1KFA6</accession>
<sequence>MSLVTRVSETGFRYPYVIGWSGEVQQHALTWRPHRGGEKLAYTSSRPSDYAHGVLRLRQGHKMTGRPDFKTVNTRRQWRCMDKRLCQVCAGSAVDQETSRIWWLLSSSGEEAGDGFTNAPPTCRACIPAAISQCSHLRQNAAVFTVGAYYPYAVRGDVFLPYLPPVVPFERNALVPFTDYDITHCVARELVVRLHDVQPAVTQGDAPWAAQRP</sequence>
<evidence type="ECO:0000313" key="2">
    <source>
        <dbReference type="Proteomes" id="UP001320766"/>
    </source>
</evidence>
<keyword evidence="2" id="KW-1185">Reference proteome</keyword>
<reference evidence="1 2" key="1">
    <citation type="submission" date="2022-06" db="EMBL/GenBank/DDBJ databases">
        <title>Sequencing the genomes of 1000 actinobacteria strains.</title>
        <authorList>
            <person name="Klenk H.-P."/>
        </authorList>
    </citation>
    <scope>NUCLEOTIDE SEQUENCE [LARGE SCALE GENOMIC DNA]</scope>
    <source>
        <strain evidence="1 2">DSM 44170</strain>
    </source>
</reference>
<comment type="caution">
    <text evidence="1">The sequence shown here is derived from an EMBL/GenBank/DDBJ whole genome shotgun (WGS) entry which is preliminary data.</text>
</comment>
<dbReference type="Proteomes" id="UP001320766">
    <property type="component" value="Unassembled WGS sequence"/>
</dbReference>
<proteinExistence type="predicted"/>
<gene>
    <name evidence="1" type="ORF">HD595_008817</name>
</gene>
<evidence type="ECO:0000313" key="1">
    <source>
        <dbReference type="EMBL" id="MCP2352695.1"/>
    </source>
</evidence>
<protein>
    <submittedName>
        <fullName evidence="1">Uncharacterized protein</fullName>
    </submittedName>
</protein>
<dbReference type="EMBL" id="JAMZEC010000001">
    <property type="protein sequence ID" value="MCP2352695.1"/>
    <property type="molecule type" value="Genomic_DNA"/>
</dbReference>